<sequence>MKEDVEALIKANPDPSGLVVRAQDGRLFFITNEQAEKAEIPETGLYVAYLASRHHNPAPYPTPPENLECEATMRWLDTHNPNTRIWRRVSLFYFDHCT</sequence>
<dbReference type="RefSeq" id="WP_229514071.1">
    <property type="nucleotide sequence ID" value="NZ_AP024956.1"/>
</dbReference>
<evidence type="ECO:0000313" key="2">
    <source>
        <dbReference type="Proteomes" id="UP001319874"/>
    </source>
</evidence>
<evidence type="ECO:0000313" key="1">
    <source>
        <dbReference type="EMBL" id="BCZ81772.1"/>
    </source>
</evidence>
<organism evidence="1 2">
    <name type="scientific">Paraburkholderia terrae</name>
    <dbReference type="NCBI Taxonomy" id="311230"/>
    <lineage>
        <taxon>Bacteria</taxon>
        <taxon>Pseudomonadati</taxon>
        <taxon>Pseudomonadota</taxon>
        <taxon>Betaproteobacteria</taxon>
        <taxon>Burkholderiales</taxon>
        <taxon>Burkholderiaceae</taxon>
        <taxon>Paraburkholderia</taxon>
    </lineage>
</organism>
<gene>
    <name evidence="1" type="ORF">PTKU64_54470</name>
</gene>
<proteinExistence type="predicted"/>
<protein>
    <submittedName>
        <fullName evidence="1">Uncharacterized protein</fullName>
    </submittedName>
</protein>
<keyword evidence="2" id="KW-1185">Reference proteome</keyword>
<name>A0ABN6JLK6_9BURK</name>
<accession>A0ABN6JLK6</accession>
<dbReference type="Proteomes" id="UP001319874">
    <property type="component" value="Chromosome 2"/>
</dbReference>
<dbReference type="EMBL" id="AP024956">
    <property type="protein sequence ID" value="BCZ81772.1"/>
    <property type="molecule type" value="Genomic_DNA"/>
</dbReference>
<reference evidence="1 2" key="1">
    <citation type="journal article" date="2022" name="Front. Microbiol.">
        <title>Identification and characterization of a novel class of self-sufficient cytochrome P450 hydroxylase involved in cyclohexanecarboxylate degradation in Paraburkholderia terrae strain KU-64.</title>
        <authorList>
            <person name="Yamamoto T."/>
            <person name="Hasegawa Y."/>
            <person name="Iwaki H."/>
        </authorList>
    </citation>
    <scope>NUCLEOTIDE SEQUENCE [LARGE SCALE GENOMIC DNA]</scope>
    <source>
        <strain evidence="1 2">KU-64</strain>
    </source>
</reference>